<feature type="transmembrane region" description="Helical" evidence="10">
    <location>
        <begin position="36"/>
        <end position="56"/>
    </location>
</feature>
<dbReference type="PANTHER" id="PTHR34292">
    <property type="entry name" value="OUTER SPORE WALL PROTEIN LDS1"/>
    <property type="match status" value="1"/>
</dbReference>
<sequence>MSQMWDPTRAGWLYPLRGILYFARHRFLWPLFKARLVPIVLLSSFVYFLLFFFTYLPQVAFLSIFQGVGAWVNGAFLVLGEGAAIVAALFEAFFVDETLVDIFDSVLVNEGQEELVLASRVIYPEAGDPTSRLGTPTTSAVYSPFSFRQIIEFILLLPLNFIPVAGTPMFLILTGYRAGPFHHWRYFQLLDFTKQERKASISRRQLQYTTFGTVALILQLIPPFSMFFLMTTATGAALWASDLERKRQAARQRPTRLGDAYHDDFTCDNSGPPCRSCASLDIPCTYERPSRRRGPPNRHAEALKKQKLESPSADASPGSVTDYPQATTPKAYSSPATVPQPTSFASSAEAICSLHTVQLLLDDFFTYIHPLVPIPHEPSFRAAFERREDATSGTFLALLASMIGFLVASFPRRPKLRLNTEAERSAFPNSIALVKRCHEVAIQARGTGYLDRNATVYDAAISYFLGVCSGYIYSMRRCRTYLAECRTMLQVYDLCRSPRDLPSTGTISAGSPMPVDEPVSSLTESNKVDLITQELGRRLFYVSLVGYQTLHQLGSSDYRVHIAPETPTDRYPPLPLEVDDEFIFPTHVNLQPTGRVSQLVGFNANVRIYSSYNSILAWEIAFGSGRVFDWEHQRSTLWECLEKTKSALLETPSELSLLHPKRNPSAFMSEDGSVFSYPDDHIHQERRAIQYEIQKANIYASQLCTRSYLVDKYWNLFEIFSKYGNSDRVPAANTLALSIKMENLPDAQDGATGVSSQTSSAIHHAQTDYIGRMMAEERKSVIKDLFVLLRTVNEVNMEPNGASITTKIRQVASTLLNMPSHHPASKPTIGPDEPSPKSHPPETPATSLSGLHVLTAAEAESYLHAFIDTLVRLEGHSSAMTDSGSNTEGVSPHTNGRAMSYLSDYERDQEEFSQWANLREYQQKFAEAGGVLSEL</sequence>
<feature type="compositionally biased region" description="Basic and acidic residues" evidence="9">
    <location>
        <begin position="298"/>
        <end position="308"/>
    </location>
</feature>
<evidence type="ECO:0000256" key="10">
    <source>
        <dbReference type="SAM" id="Phobius"/>
    </source>
</evidence>
<dbReference type="Gene3D" id="4.10.240.10">
    <property type="entry name" value="Zn(2)-C6 fungal-type DNA-binding domain"/>
    <property type="match status" value="1"/>
</dbReference>
<dbReference type="GO" id="GO:0003677">
    <property type="term" value="F:DNA binding"/>
    <property type="evidence" value="ECO:0007669"/>
    <property type="project" value="UniProtKB-KW"/>
</dbReference>
<evidence type="ECO:0000256" key="2">
    <source>
        <dbReference type="ARBA" id="ARBA00022692"/>
    </source>
</evidence>
<feature type="compositionally biased region" description="Polar residues" evidence="9">
    <location>
        <begin position="878"/>
        <end position="894"/>
    </location>
</feature>
<feature type="compositionally biased region" description="Polar residues" evidence="9">
    <location>
        <begin position="318"/>
        <end position="339"/>
    </location>
</feature>
<protein>
    <submittedName>
        <fullName evidence="11">Zn(II)2Cys6 transcription factor</fullName>
    </submittedName>
</protein>
<keyword evidence="4" id="KW-0805">Transcription regulation</keyword>
<comment type="subcellular location">
    <subcellularLocation>
        <location evidence="1">Membrane</location>
        <topology evidence="1">Multi-pass membrane protein</topology>
    </subcellularLocation>
</comment>
<dbReference type="EMBL" id="LJBN01000220">
    <property type="protein sequence ID" value="OOQ82394.1"/>
    <property type="molecule type" value="Genomic_DNA"/>
</dbReference>
<dbReference type="GO" id="GO:0008270">
    <property type="term" value="F:zinc ion binding"/>
    <property type="evidence" value="ECO:0007669"/>
    <property type="project" value="InterPro"/>
</dbReference>
<dbReference type="CDD" id="cd12148">
    <property type="entry name" value="fungal_TF_MHR"/>
    <property type="match status" value="1"/>
</dbReference>
<dbReference type="InterPro" id="IPR052786">
    <property type="entry name" value="Spore_wall_assembly"/>
</dbReference>
<dbReference type="Pfam" id="PF07264">
    <property type="entry name" value="EI24"/>
    <property type="match status" value="1"/>
</dbReference>
<dbReference type="GO" id="GO:0000981">
    <property type="term" value="F:DNA-binding transcription factor activity, RNA polymerase II-specific"/>
    <property type="evidence" value="ECO:0007669"/>
    <property type="project" value="InterPro"/>
</dbReference>
<keyword evidence="7" id="KW-0804">Transcription</keyword>
<accession>A0A1S9RA37</accession>
<dbReference type="InterPro" id="IPR036864">
    <property type="entry name" value="Zn2-C6_fun-type_DNA-bd_sf"/>
</dbReference>
<evidence type="ECO:0000313" key="11">
    <source>
        <dbReference type="EMBL" id="OOQ82394.1"/>
    </source>
</evidence>
<organism evidence="11 12">
    <name type="scientific">Penicillium brasilianum</name>
    <dbReference type="NCBI Taxonomy" id="104259"/>
    <lineage>
        <taxon>Eukaryota</taxon>
        <taxon>Fungi</taxon>
        <taxon>Dikarya</taxon>
        <taxon>Ascomycota</taxon>
        <taxon>Pezizomycotina</taxon>
        <taxon>Eurotiomycetes</taxon>
        <taxon>Eurotiomycetidae</taxon>
        <taxon>Eurotiales</taxon>
        <taxon>Aspergillaceae</taxon>
        <taxon>Penicillium</taxon>
    </lineage>
</organism>
<keyword evidence="2 10" id="KW-0812">Transmembrane</keyword>
<dbReference type="AlphaFoldDB" id="A0A1S9RA37"/>
<keyword evidence="6 10" id="KW-0472">Membrane</keyword>
<feature type="transmembrane region" description="Helical" evidence="10">
    <location>
        <begin position="68"/>
        <end position="90"/>
    </location>
</feature>
<evidence type="ECO:0000256" key="5">
    <source>
        <dbReference type="ARBA" id="ARBA00023125"/>
    </source>
</evidence>
<dbReference type="PANTHER" id="PTHR34292:SF1">
    <property type="entry name" value="OUTER SPORE WALL PROTEIN RRT8"/>
    <property type="match status" value="1"/>
</dbReference>
<evidence type="ECO:0000256" key="9">
    <source>
        <dbReference type="SAM" id="MobiDB-lite"/>
    </source>
</evidence>
<gene>
    <name evidence="11" type="ORF">PEBR_39164</name>
</gene>
<keyword evidence="3 10" id="KW-1133">Transmembrane helix</keyword>
<feature type="transmembrane region" description="Helical" evidence="10">
    <location>
        <begin position="390"/>
        <end position="410"/>
    </location>
</feature>
<feature type="transmembrane region" description="Helical" evidence="10">
    <location>
        <begin position="216"/>
        <end position="241"/>
    </location>
</feature>
<feature type="region of interest" description="Disordered" evidence="9">
    <location>
        <begin position="878"/>
        <end position="897"/>
    </location>
</feature>
<evidence type="ECO:0000256" key="1">
    <source>
        <dbReference type="ARBA" id="ARBA00004141"/>
    </source>
</evidence>
<keyword evidence="8" id="KW-0539">Nucleus</keyword>
<feature type="region of interest" description="Disordered" evidence="9">
    <location>
        <begin position="818"/>
        <end position="847"/>
    </location>
</feature>
<evidence type="ECO:0000256" key="3">
    <source>
        <dbReference type="ARBA" id="ARBA00022989"/>
    </source>
</evidence>
<name>A0A1S9RA37_PENBI</name>
<keyword evidence="5" id="KW-0238">DNA-binding</keyword>
<proteinExistence type="predicted"/>
<feature type="transmembrane region" description="Helical" evidence="10">
    <location>
        <begin position="153"/>
        <end position="176"/>
    </location>
</feature>
<evidence type="ECO:0000256" key="8">
    <source>
        <dbReference type="ARBA" id="ARBA00023242"/>
    </source>
</evidence>
<dbReference type="GO" id="GO:0005619">
    <property type="term" value="C:ascospore wall"/>
    <property type="evidence" value="ECO:0007669"/>
    <property type="project" value="TreeGrafter"/>
</dbReference>
<evidence type="ECO:0000256" key="7">
    <source>
        <dbReference type="ARBA" id="ARBA00023163"/>
    </source>
</evidence>
<dbReference type="GO" id="GO:0005628">
    <property type="term" value="C:prospore membrane"/>
    <property type="evidence" value="ECO:0007669"/>
    <property type="project" value="TreeGrafter"/>
</dbReference>
<evidence type="ECO:0000256" key="4">
    <source>
        <dbReference type="ARBA" id="ARBA00023015"/>
    </source>
</evidence>
<dbReference type="GO" id="GO:0005811">
    <property type="term" value="C:lipid droplet"/>
    <property type="evidence" value="ECO:0007669"/>
    <property type="project" value="TreeGrafter"/>
</dbReference>
<comment type="caution">
    <text evidence="11">The sequence shown here is derived from an EMBL/GenBank/DDBJ whole genome shotgun (WGS) entry which is preliminary data.</text>
</comment>
<reference evidence="12" key="1">
    <citation type="submission" date="2015-09" db="EMBL/GenBank/DDBJ databases">
        <authorList>
            <person name="Fill T.P."/>
            <person name="Baretta J.F."/>
            <person name="de Almeida L.G."/>
            <person name="Rocha M."/>
            <person name="de Souza D.H."/>
            <person name="Malavazi I."/>
            <person name="Cerdeira L.T."/>
            <person name="Hong H."/>
            <person name="Samborskyy M."/>
            <person name="de Vasconcelos A.T."/>
            <person name="Leadlay P."/>
            <person name="Rodrigues-Filho E."/>
        </authorList>
    </citation>
    <scope>NUCLEOTIDE SEQUENCE [LARGE SCALE GENOMIC DNA]</scope>
    <source>
        <strain evidence="12">LaBioMMi 136</strain>
    </source>
</reference>
<feature type="region of interest" description="Disordered" evidence="9">
    <location>
        <begin position="287"/>
        <end position="339"/>
    </location>
</feature>
<dbReference type="Proteomes" id="UP000190744">
    <property type="component" value="Unassembled WGS sequence"/>
</dbReference>
<evidence type="ECO:0000256" key="6">
    <source>
        <dbReference type="ARBA" id="ARBA00023136"/>
    </source>
</evidence>
<evidence type="ECO:0000313" key="12">
    <source>
        <dbReference type="Proteomes" id="UP000190744"/>
    </source>
</evidence>
<dbReference type="InterPro" id="IPR059112">
    <property type="entry name" value="CysZ/EI24"/>
</dbReference>